<dbReference type="SUPFAM" id="SSF56645">
    <property type="entry name" value="Acyl-CoA dehydrogenase NM domain-like"/>
    <property type="match status" value="1"/>
</dbReference>
<protein>
    <submittedName>
        <fullName evidence="10">Acyl-CoA dehydrogenase</fullName>
    </submittedName>
</protein>
<dbReference type="eggNOG" id="COG1960">
    <property type="taxonomic scope" value="Bacteria"/>
</dbReference>
<dbReference type="Pfam" id="PF02770">
    <property type="entry name" value="Acyl-CoA_dh_M"/>
    <property type="match status" value="1"/>
</dbReference>
<feature type="domain" description="Acyl-CoA dehydrogenase/oxidase N-terminal" evidence="9">
    <location>
        <begin position="86"/>
        <end position="194"/>
    </location>
</feature>
<evidence type="ECO:0000259" key="8">
    <source>
        <dbReference type="Pfam" id="PF02770"/>
    </source>
</evidence>
<dbReference type="Pfam" id="PF02771">
    <property type="entry name" value="Acyl-CoA_dh_N"/>
    <property type="match status" value="1"/>
</dbReference>
<name>I0V5C6_9PSEU</name>
<evidence type="ECO:0000256" key="6">
    <source>
        <dbReference type="RuleBase" id="RU362125"/>
    </source>
</evidence>
<dbReference type="InterPro" id="IPR013786">
    <property type="entry name" value="AcylCoA_DH/ox_N"/>
</dbReference>
<dbReference type="Pfam" id="PF00441">
    <property type="entry name" value="Acyl-CoA_dh_1"/>
    <property type="match status" value="1"/>
</dbReference>
<dbReference type="PANTHER" id="PTHR43884">
    <property type="entry name" value="ACYL-COA DEHYDROGENASE"/>
    <property type="match status" value="1"/>
</dbReference>
<dbReference type="HOGENOM" id="CLU_018204_3_5_11"/>
<dbReference type="InterPro" id="IPR009075">
    <property type="entry name" value="AcylCo_DH/oxidase_C"/>
</dbReference>
<accession>I0V5C6</accession>
<dbReference type="STRING" id="882086.SacxiDRAFT_3120"/>
<dbReference type="InterPro" id="IPR037069">
    <property type="entry name" value="AcylCoA_DH/ox_N_sf"/>
</dbReference>
<feature type="domain" description="Acyl-CoA dehydrogenase/oxidase C-terminal" evidence="7">
    <location>
        <begin position="314"/>
        <end position="440"/>
    </location>
</feature>
<evidence type="ECO:0000313" key="11">
    <source>
        <dbReference type="Proteomes" id="UP000004691"/>
    </source>
</evidence>
<dbReference type="GO" id="GO:0003995">
    <property type="term" value="F:acyl-CoA dehydrogenase activity"/>
    <property type="evidence" value="ECO:0007669"/>
    <property type="project" value="InterPro"/>
</dbReference>
<comment type="similarity">
    <text evidence="2 6">Belongs to the acyl-CoA dehydrogenase family.</text>
</comment>
<dbReference type="InterPro" id="IPR006089">
    <property type="entry name" value="Acyl-CoA_DH_CS"/>
</dbReference>
<dbReference type="InterPro" id="IPR036250">
    <property type="entry name" value="AcylCo_DH-like_C"/>
</dbReference>
<dbReference type="InterPro" id="IPR046373">
    <property type="entry name" value="Acyl-CoA_Oxase/DH_mid-dom_sf"/>
</dbReference>
<dbReference type="InterPro" id="IPR009100">
    <property type="entry name" value="AcylCoA_DH/oxidase_NM_dom_sf"/>
</dbReference>
<evidence type="ECO:0000259" key="7">
    <source>
        <dbReference type="Pfam" id="PF00441"/>
    </source>
</evidence>
<evidence type="ECO:0000256" key="1">
    <source>
        <dbReference type="ARBA" id="ARBA00001974"/>
    </source>
</evidence>
<dbReference type="InterPro" id="IPR006091">
    <property type="entry name" value="Acyl-CoA_Oxase/DH_mid-dom"/>
</dbReference>
<dbReference type="EMBL" id="JH636049">
    <property type="protein sequence ID" value="EID55329.1"/>
    <property type="molecule type" value="Genomic_DNA"/>
</dbReference>
<evidence type="ECO:0000256" key="3">
    <source>
        <dbReference type="ARBA" id="ARBA00022630"/>
    </source>
</evidence>
<evidence type="ECO:0000259" key="9">
    <source>
        <dbReference type="Pfam" id="PF02771"/>
    </source>
</evidence>
<evidence type="ECO:0000256" key="4">
    <source>
        <dbReference type="ARBA" id="ARBA00022827"/>
    </source>
</evidence>
<organism evidence="10 11">
    <name type="scientific">Saccharomonospora xinjiangensis XJ-54</name>
    <dbReference type="NCBI Taxonomy" id="882086"/>
    <lineage>
        <taxon>Bacteria</taxon>
        <taxon>Bacillati</taxon>
        <taxon>Actinomycetota</taxon>
        <taxon>Actinomycetes</taxon>
        <taxon>Pseudonocardiales</taxon>
        <taxon>Pseudonocardiaceae</taxon>
        <taxon>Saccharomonospora</taxon>
    </lineage>
</organism>
<keyword evidence="5 6" id="KW-0560">Oxidoreductase</keyword>
<dbReference type="Gene3D" id="2.40.110.10">
    <property type="entry name" value="Butyryl-CoA Dehydrogenase, subunit A, domain 2"/>
    <property type="match status" value="1"/>
</dbReference>
<dbReference type="GO" id="GO:0050660">
    <property type="term" value="F:flavin adenine dinucleotide binding"/>
    <property type="evidence" value="ECO:0007669"/>
    <property type="project" value="InterPro"/>
</dbReference>
<sequence>MARHETARRDAMGFGLAALNRLAGSPLLDRAGLRKPVERIVATATRGGFKAAGAAQRAFTAPTRLGKPARLAPAPEAGLFDLTPDDEQQMIVETVTEFAAEQLRTAAAEADTTLAPPGDLLTRAAELGLTVVGIPEEVGGVGTERSAVTNVLVAEALAHGDLGLAVAVLAPSAVSSVLVRHGDAHQQATYLPAFTGDDVPAAALALQERTPLFDVFSPKTTARRTPGGYRLDGVKNLVPRVAQAELFIVSATLEGPQGGPALFVVESGTDGVSVEPEPAMGLRGAATGRLVLDGVSLPASALIGGGKREVFTDVVRSSRLAWAALACGTAKAVLDYVVPYVNEREAFGEPVSHRQGVAFQVADIGIELEGLRLVTLRAAARMEQGRSHAREVALARTLAAEKGMWIGNAGVQLLGGHGFIKEHPVERWYRDLRAVGVMEGVVTA</sequence>
<feature type="domain" description="Acyl-CoA oxidase/dehydrogenase middle" evidence="8">
    <location>
        <begin position="203"/>
        <end position="295"/>
    </location>
</feature>
<keyword evidence="11" id="KW-1185">Reference proteome</keyword>
<evidence type="ECO:0000256" key="2">
    <source>
        <dbReference type="ARBA" id="ARBA00009347"/>
    </source>
</evidence>
<dbReference type="Proteomes" id="UP000004691">
    <property type="component" value="Unassembled WGS sequence"/>
</dbReference>
<keyword evidence="4 6" id="KW-0274">FAD</keyword>
<dbReference type="Gene3D" id="1.20.140.10">
    <property type="entry name" value="Butyryl-CoA Dehydrogenase, subunit A, domain 3"/>
    <property type="match status" value="1"/>
</dbReference>
<reference evidence="10 11" key="1">
    <citation type="submission" date="2012-01" db="EMBL/GenBank/DDBJ databases">
        <title>Improved High-Quality Draft sequence of Saccharomonospora xinjiangensis XJ-54.</title>
        <authorList>
            <consortium name="US DOE Joint Genome Institute"/>
            <person name="Lucas S."/>
            <person name="Han J."/>
            <person name="Lapidus A."/>
            <person name="Cheng J.-F."/>
            <person name="Goodwin L."/>
            <person name="Pitluck S."/>
            <person name="Peters L."/>
            <person name="Mikhailova N."/>
            <person name="Teshima H."/>
            <person name="Detter J.C."/>
            <person name="Han C."/>
            <person name="Tapia R."/>
            <person name="Land M."/>
            <person name="Hauser L."/>
            <person name="Kyrpides N."/>
            <person name="Ivanova N."/>
            <person name="Pagani I."/>
            <person name="Brambilla E.-M."/>
            <person name="Klenk H.-P."/>
            <person name="Woyke T."/>
        </authorList>
    </citation>
    <scope>NUCLEOTIDE SEQUENCE [LARGE SCALE GENOMIC DNA]</scope>
    <source>
        <strain evidence="10 11">XJ-54</strain>
    </source>
</reference>
<gene>
    <name evidence="10" type="ORF">SacxiDRAFT_3120</name>
</gene>
<dbReference type="Gene3D" id="1.10.540.10">
    <property type="entry name" value="Acyl-CoA dehydrogenase/oxidase, N-terminal domain"/>
    <property type="match status" value="1"/>
</dbReference>
<keyword evidence="3 6" id="KW-0285">Flavoprotein</keyword>
<dbReference type="SUPFAM" id="SSF47203">
    <property type="entry name" value="Acyl-CoA dehydrogenase C-terminal domain-like"/>
    <property type="match status" value="1"/>
</dbReference>
<evidence type="ECO:0000256" key="5">
    <source>
        <dbReference type="ARBA" id="ARBA00023002"/>
    </source>
</evidence>
<evidence type="ECO:0000313" key="10">
    <source>
        <dbReference type="EMBL" id="EID55329.1"/>
    </source>
</evidence>
<proteinExistence type="inferred from homology"/>
<dbReference type="PROSITE" id="PS00073">
    <property type="entry name" value="ACYL_COA_DH_2"/>
    <property type="match status" value="1"/>
</dbReference>
<dbReference type="AlphaFoldDB" id="I0V5C6"/>
<comment type="cofactor">
    <cofactor evidence="1 6">
        <name>FAD</name>
        <dbReference type="ChEBI" id="CHEBI:57692"/>
    </cofactor>
</comment>
<dbReference type="PANTHER" id="PTHR43884:SF20">
    <property type="entry name" value="ACYL-COA DEHYDROGENASE FADE28"/>
    <property type="match status" value="1"/>
</dbReference>